<feature type="compositionally biased region" description="Polar residues" evidence="1">
    <location>
        <begin position="1005"/>
        <end position="1026"/>
    </location>
</feature>
<dbReference type="InterPro" id="IPR043519">
    <property type="entry name" value="NT_sf"/>
</dbReference>
<feature type="compositionally biased region" description="Polar residues" evidence="1">
    <location>
        <begin position="1053"/>
        <end position="1062"/>
    </location>
</feature>
<dbReference type="GO" id="GO:1990817">
    <property type="term" value="F:poly(A) RNA polymerase activity"/>
    <property type="evidence" value="ECO:0007669"/>
    <property type="project" value="InterPro"/>
</dbReference>
<feature type="region of interest" description="Disordered" evidence="1">
    <location>
        <begin position="1497"/>
        <end position="1629"/>
    </location>
</feature>
<dbReference type="GO" id="GO:0043634">
    <property type="term" value="P:polyadenylation-dependent ncRNA catabolic process"/>
    <property type="evidence" value="ECO:0007669"/>
    <property type="project" value="TreeGrafter"/>
</dbReference>
<evidence type="ECO:0000259" key="2">
    <source>
        <dbReference type="Pfam" id="PF22600"/>
    </source>
</evidence>
<proteinExistence type="predicted"/>
<feature type="region of interest" description="Disordered" evidence="1">
    <location>
        <begin position="1844"/>
        <end position="1874"/>
    </location>
</feature>
<feature type="domain" description="Poly(A) RNA polymerase mitochondrial-like central palm" evidence="2">
    <location>
        <begin position="1137"/>
        <end position="1300"/>
    </location>
</feature>
<feature type="compositionally biased region" description="Polar residues" evidence="1">
    <location>
        <begin position="721"/>
        <end position="739"/>
    </location>
</feature>
<dbReference type="Gene3D" id="3.30.460.10">
    <property type="entry name" value="Beta Polymerase, domain 2"/>
    <property type="match status" value="1"/>
</dbReference>
<dbReference type="Gene3D" id="1.10.1410.10">
    <property type="match status" value="2"/>
</dbReference>
<feature type="compositionally biased region" description="Basic and acidic residues" evidence="1">
    <location>
        <begin position="808"/>
        <end position="820"/>
    </location>
</feature>
<feature type="compositionally biased region" description="Polar residues" evidence="1">
    <location>
        <begin position="1504"/>
        <end position="1518"/>
    </location>
</feature>
<reference evidence="3" key="1">
    <citation type="submission" date="2021-01" db="EMBL/GenBank/DDBJ databases">
        <authorList>
            <person name="Corre E."/>
            <person name="Pelletier E."/>
            <person name="Niang G."/>
            <person name="Scheremetjew M."/>
            <person name="Finn R."/>
            <person name="Kale V."/>
            <person name="Holt S."/>
            <person name="Cochrane G."/>
            <person name="Meng A."/>
            <person name="Brown T."/>
            <person name="Cohen L."/>
        </authorList>
    </citation>
    <scope>NUCLEOTIDE SEQUENCE</scope>
    <source>
        <strain evidence="3">10249 10 AB</strain>
    </source>
</reference>
<gene>
    <name evidence="3" type="ORF">PAUS00366_LOCUS6609</name>
</gene>
<dbReference type="GO" id="GO:0031499">
    <property type="term" value="C:TRAMP complex"/>
    <property type="evidence" value="ECO:0007669"/>
    <property type="project" value="TreeGrafter"/>
</dbReference>
<feature type="compositionally biased region" description="Acidic residues" evidence="1">
    <location>
        <begin position="560"/>
        <end position="569"/>
    </location>
</feature>
<feature type="compositionally biased region" description="Basic and acidic residues" evidence="1">
    <location>
        <begin position="1521"/>
        <end position="1543"/>
    </location>
</feature>
<evidence type="ECO:0000313" key="3">
    <source>
        <dbReference type="EMBL" id="CAE0713857.1"/>
    </source>
</evidence>
<dbReference type="GO" id="GO:0003729">
    <property type="term" value="F:mRNA binding"/>
    <property type="evidence" value="ECO:0007669"/>
    <property type="project" value="TreeGrafter"/>
</dbReference>
<feature type="compositionally biased region" description="Polar residues" evidence="1">
    <location>
        <begin position="1707"/>
        <end position="1719"/>
    </location>
</feature>
<dbReference type="EMBL" id="HBIX01008608">
    <property type="protein sequence ID" value="CAE0713857.1"/>
    <property type="molecule type" value="Transcribed_RNA"/>
</dbReference>
<evidence type="ECO:0000256" key="1">
    <source>
        <dbReference type="SAM" id="MobiDB-lite"/>
    </source>
</evidence>
<feature type="compositionally biased region" description="Low complexity" evidence="1">
    <location>
        <begin position="1070"/>
        <end position="1087"/>
    </location>
</feature>
<feature type="compositionally biased region" description="Basic and acidic residues" evidence="1">
    <location>
        <begin position="1662"/>
        <end position="1671"/>
    </location>
</feature>
<feature type="region of interest" description="Disordered" evidence="1">
    <location>
        <begin position="552"/>
        <end position="859"/>
    </location>
</feature>
<dbReference type="PANTHER" id="PTHR23092:SF15">
    <property type="entry name" value="INACTIVE NON-CANONICAL POLY(A) RNA POLYMERASE PROTEIN TRF4-2-RELATED"/>
    <property type="match status" value="1"/>
</dbReference>
<name>A0A7S4EI09_9STRA</name>
<feature type="compositionally biased region" description="Low complexity" evidence="1">
    <location>
        <begin position="1192"/>
        <end position="1211"/>
    </location>
</feature>
<feature type="compositionally biased region" description="Basic and acidic residues" evidence="1">
    <location>
        <begin position="1582"/>
        <end position="1593"/>
    </location>
</feature>
<feature type="region of interest" description="Disordered" evidence="1">
    <location>
        <begin position="937"/>
        <end position="1105"/>
    </location>
</feature>
<feature type="compositionally biased region" description="Basic and acidic residues" evidence="1">
    <location>
        <begin position="688"/>
        <end position="703"/>
    </location>
</feature>
<feature type="compositionally biased region" description="Polar residues" evidence="1">
    <location>
        <begin position="829"/>
        <end position="840"/>
    </location>
</feature>
<feature type="region of interest" description="Disordered" evidence="1">
    <location>
        <begin position="1191"/>
        <end position="1234"/>
    </location>
</feature>
<feature type="compositionally biased region" description="Polar residues" evidence="1">
    <location>
        <begin position="909"/>
        <end position="925"/>
    </location>
</feature>
<feature type="region of interest" description="Disordered" evidence="1">
    <location>
        <begin position="161"/>
        <end position="181"/>
    </location>
</feature>
<dbReference type="GO" id="GO:0005730">
    <property type="term" value="C:nucleolus"/>
    <property type="evidence" value="ECO:0007669"/>
    <property type="project" value="TreeGrafter"/>
</dbReference>
<accession>A0A7S4EI09</accession>
<feature type="region of interest" description="Disordered" evidence="1">
    <location>
        <begin position="76"/>
        <end position="113"/>
    </location>
</feature>
<dbReference type="GO" id="GO:0031123">
    <property type="term" value="P:RNA 3'-end processing"/>
    <property type="evidence" value="ECO:0007669"/>
    <property type="project" value="TreeGrafter"/>
</dbReference>
<dbReference type="InterPro" id="IPR045862">
    <property type="entry name" value="Trf4-like"/>
</dbReference>
<feature type="compositionally biased region" description="Polar residues" evidence="1">
    <location>
        <begin position="1557"/>
        <end position="1581"/>
    </location>
</feature>
<feature type="compositionally biased region" description="Low complexity" evidence="1">
    <location>
        <begin position="940"/>
        <end position="952"/>
    </location>
</feature>
<feature type="region of interest" description="Disordered" evidence="1">
    <location>
        <begin position="259"/>
        <end position="288"/>
    </location>
</feature>
<dbReference type="Pfam" id="PF22600">
    <property type="entry name" value="MTPAP-like_central"/>
    <property type="match status" value="1"/>
</dbReference>
<feature type="region of interest" description="Disordered" evidence="1">
    <location>
        <begin position="909"/>
        <end position="928"/>
    </location>
</feature>
<dbReference type="SUPFAM" id="SSF81631">
    <property type="entry name" value="PAP/OAS1 substrate-binding domain"/>
    <property type="match status" value="1"/>
</dbReference>
<dbReference type="InterPro" id="IPR054708">
    <property type="entry name" value="MTPAP-like_central"/>
</dbReference>
<feature type="compositionally biased region" description="Basic and acidic residues" evidence="1">
    <location>
        <begin position="660"/>
        <end position="678"/>
    </location>
</feature>
<feature type="compositionally biased region" description="Polar residues" evidence="1">
    <location>
        <begin position="617"/>
        <end position="628"/>
    </location>
</feature>
<feature type="compositionally biased region" description="Polar residues" evidence="1">
    <location>
        <begin position="76"/>
        <end position="105"/>
    </location>
</feature>
<feature type="compositionally biased region" description="Basic and acidic residues" evidence="1">
    <location>
        <begin position="1679"/>
        <end position="1688"/>
    </location>
</feature>
<organism evidence="3">
    <name type="scientific">Pseudo-nitzschia australis</name>
    <dbReference type="NCBI Taxonomy" id="44445"/>
    <lineage>
        <taxon>Eukaryota</taxon>
        <taxon>Sar</taxon>
        <taxon>Stramenopiles</taxon>
        <taxon>Ochrophyta</taxon>
        <taxon>Bacillariophyta</taxon>
        <taxon>Bacillariophyceae</taxon>
        <taxon>Bacillariophycidae</taxon>
        <taxon>Bacillariales</taxon>
        <taxon>Bacillariaceae</taxon>
        <taxon>Pseudo-nitzschia</taxon>
    </lineage>
</organism>
<feature type="region of interest" description="Disordered" evidence="1">
    <location>
        <begin position="1646"/>
        <end position="1720"/>
    </location>
</feature>
<sequence length="1890" mass="206710">MATEDIFQNAQRDSTTEEITEAIASTKNYQDEVRQWFTAMSPEERAAAIGFSDDAPMMGALLAKVAGIVPSCCSTKSNNDDGNNCRRGQTNSVSSNQQLAPTSSLPPKWTTDRRNFNETCDWEARIALEIIEKTWEEIMMVGEPNTSGVNKKEFVKNSFAREEDTKLQVPSSNRTTDNKEATSAIERGLKEKSAEMKTRKNENIIVNDANNKEIVSDAYRIPNEDIVVVRQSTSTVVNDREAETATPVILESYETGKEDNKGKLETNNNDVGSCSLGANDESSDEYISPSEIDTSTATILSSLPSSSTIEGSKGDPQYCSDNNNSKRIAEVMDNTRCIFPAASEIATATIIGDNTKSHELQQLQHQRKRMYPFITINPSYLNSVSGDELLVAFDEIMAIACTDPSSDDPCSFILPEETTSASWLDLIRFYATTDATAPDGTRSIPLYMLVLCRFQFSLAKSYSERSLTQNDEKDQVSVEQPNSHKLTSVWLSALMTTIRELENDESTEIEKVLSKLASNLPEDKKSSNESLDHKKFELEKYLLLPFTVLAQRSEEKSEDSPEDVEDPQDIDSVIVDSSSGGNLSGKEDPSLSKPDNPQDGDRISRSDTIPPLENESQDNTNNVSNSMPSVGRRGKKKKKKKKKRGGTSAGISTKPQITEKPVEAETKEKNETEDKSVETETIQQVETNKTDRDEEDYILKDVENNGETHAAVDSIVAESPSIKSSVSGESDKSTIATTNSEEENTIAEKPESEGGSGIHLLKTNRSGGVVPSQAKPSNEIAANVSKKEDPKDAQNTNGDDQEDQWETVEVRPRGRKKTTDKGNGMRLGSQGNMGSSNGTNTKKKAPRTKETRARIKTRKMVKEILGGVLDDVEENVRRRRNASRERAHLQRNQVIISSTNNIAALPSKKSSLAVTNQKSNSSKKIGSSLRDILVRGKLSNQNQQVKNANKVKSSPLSYSERAKSLMKSDSNEEKKSIPRRKSEKPSHITGSKTNKALRAARASPVDQNTLPTIASTNSAFTPSVTNVAVRKPGATQSTDSSESESAESKKLKNTPSDTSKYVSPSPPLPTMLSPGNNNSTSSSVASSLDAPHAGHHGNKSHQSENDVGCHLLSVCDRLSSEIDVFMKRREVALEVRRHERGLVLAALEKTLSLIWPGKPTVEMYGSCATNLDLPSSDLDVVVCGLDRPYAEPVSSPTNSSSVASNSPGNTSPVQDDTNQEDASPKAESHQDIPLYISDQRYSQHQITPYQMQMMYGHMSLNAERVLRLAMELEHQPWAVHVKAIPTASVPVIKILADPARLQGAVMNGNADWLVQQPMHGQSRAENVESRHGNQAHISHYSGQQSSPLWRGADVVNGLLKVDITFEGPEHGGIGSTIFSKQVVEDFAKETDLSPECTPQVQVLMVLKELLAQRRSNEPFSGGLSSYALLLLVISMIGERKIICEELEKTERQRRVVAAGGGNSALQLTQSGSMEPAQNEGQKYSLEKIQNRKVDLFKPQEAEPNYSQVLSQRQESTAKITGESKEHSENTVWKEKPAKPDHSKPAKKSGAAVAPASLQRTSVPSSWATIARSKASSSNLSTSEKKQDDPDKNPESNSALPNGQDQNVPKKPSSFADAVAKGKSLPVTPVTSNHKKVYTAKKNEGKKRFDGLLDPPSYKLAKPKIEKEEKTITKPQQAKESGDDSEQAKVRKSVSSSDAKQSKGLPVTSRNTNLNGSPDSSGFPLGFHDVIEVLCSGETTPGKLLMHFLLFYGQHFESQSTAIDYSGTHQRDPADNNSYSIRSSYMLRRNTGSYDLVTGMYSVDPIVVYDPLEGAENNNVARSCFAWSSIRWVFAQSYMTLSSAAEQNAGDGTRSRATTGASGEGPAYGHDESGNVVVDPSSPLLELLLSF</sequence>
<feature type="compositionally biased region" description="Low complexity" evidence="1">
    <location>
        <begin position="570"/>
        <end position="579"/>
    </location>
</feature>
<feature type="compositionally biased region" description="Polar residues" evidence="1">
    <location>
        <begin position="1594"/>
        <end position="1606"/>
    </location>
</feature>
<protein>
    <recommendedName>
        <fullName evidence="2">Poly(A) RNA polymerase mitochondrial-like central palm domain-containing protein</fullName>
    </recommendedName>
</protein>
<feature type="compositionally biased region" description="Basic residues" evidence="1">
    <location>
        <begin position="632"/>
        <end position="645"/>
    </location>
</feature>
<dbReference type="PANTHER" id="PTHR23092">
    <property type="entry name" value="POLY(A) RNA POLYMERASE"/>
    <property type="match status" value="1"/>
</dbReference>
<dbReference type="SUPFAM" id="SSF81301">
    <property type="entry name" value="Nucleotidyltransferase"/>
    <property type="match status" value="1"/>
</dbReference>